<dbReference type="Proteomes" id="UP000312512">
    <property type="component" value="Unassembled WGS sequence"/>
</dbReference>
<gene>
    <name evidence="3" type="ORF">FH608_048740</name>
</gene>
<dbReference type="InterPro" id="IPR014729">
    <property type="entry name" value="Rossmann-like_a/b/a_fold"/>
</dbReference>
<evidence type="ECO:0000256" key="1">
    <source>
        <dbReference type="ARBA" id="ARBA00008791"/>
    </source>
</evidence>
<dbReference type="InterPro" id="IPR006016">
    <property type="entry name" value="UspA"/>
</dbReference>
<keyword evidence="4" id="KW-1185">Reference proteome</keyword>
<dbReference type="SUPFAM" id="SSF52402">
    <property type="entry name" value="Adenine nucleotide alpha hydrolases-like"/>
    <property type="match status" value="2"/>
</dbReference>
<dbReference type="PANTHER" id="PTHR31964">
    <property type="entry name" value="ADENINE NUCLEOTIDE ALPHA HYDROLASES-LIKE SUPERFAMILY PROTEIN"/>
    <property type="match status" value="1"/>
</dbReference>
<evidence type="ECO:0000313" key="3">
    <source>
        <dbReference type="EMBL" id="KAB8183946.1"/>
    </source>
</evidence>
<dbReference type="OrthoDB" id="9816117at2"/>
<feature type="domain" description="UspA" evidence="2">
    <location>
        <begin position="148"/>
        <end position="277"/>
    </location>
</feature>
<dbReference type="EMBL" id="VDLX02000034">
    <property type="protein sequence ID" value="KAB8183946.1"/>
    <property type="molecule type" value="Genomic_DNA"/>
</dbReference>
<proteinExistence type="inferred from homology"/>
<evidence type="ECO:0000313" key="4">
    <source>
        <dbReference type="Proteomes" id="UP000312512"/>
    </source>
</evidence>
<dbReference type="Pfam" id="PF00582">
    <property type="entry name" value="Usp"/>
    <property type="match status" value="2"/>
</dbReference>
<reference evidence="3 4" key="1">
    <citation type="submission" date="2019-10" db="EMBL/GenBank/DDBJ databases">
        <title>Nonomuraea sp. nov., isolated from Phyllanthus amarus.</title>
        <authorList>
            <person name="Klykleung N."/>
            <person name="Tanasupawat S."/>
        </authorList>
    </citation>
    <scope>NUCLEOTIDE SEQUENCE [LARGE SCALE GENOMIC DNA]</scope>
    <source>
        <strain evidence="3 4">PA1-10</strain>
    </source>
</reference>
<dbReference type="PANTHER" id="PTHR31964:SF113">
    <property type="entry name" value="USPA DOMAIN-CONTAINING PROTEIN"/>
    <property type="match status" value="1"/>
</dbReference>
<organism evidence="3 4">
    <name type="scientific">Nonomuraea phyllanthi</name>
    <dbReference type="NCBI Taxonomy" id="2219224"/>
    <lineage>
        <taxon>Bacteria</taxon>
        <taxon>Bacillati</taxon>
        <taxon>Actinomycetota</taxon>
        <taxon>Actinomycetes</taxon>
        <taxon>Streptosporangiales</taxon>
        <taxon>Streptosporangiaceae</taxon>
        <taxon>Nonomuraea</taxon>
    </lineage>
</organism>
<comment type="similarity">
    <text evidence="1">Belongs to the universal stress protein A family.</text>
</comment>
<dbReference type="PRINTS" id="PR01438">
    <property type="entry name" value="UNVRSLSTRESS"/>
</dbReference>
<name>A0A5C4V1L6_9ACTN</name>
<protein>
    <submittedName>
        <fullName evidence="3">Universal stress protein</fullName>
    </submittedName>
</protein>
<comment type="caution">
    <text evidence="3">The sequence shown here is derived from an EMBL/GenBank/DDBJ whole genome shotgun (WGS) entry which is preliminary data.</text>
</comment>
<dbReference type="Gene3D" id="3.40.50.620">
    <property type="entry name" value="HUPs"/>
    <property type="match status" value="2"/>
</dbReference>
<dbReference type="AlphaFoldDB" id="A0A5C4V1L6"/>
<evidence type="ECO:0000259" key="2">
    <source>
        <dbReference type="Pfam" id="PF00582"/>
    </source>
</evidence>
<sequence length="284" mass="29821">MDAAIVVGVDGSPTAWSALTWAAEDAERRGLPLRIVHVREPWLAEHPLGASGERETLTQRCDRLLAGSAARARECAPGSRISTAIVTGAVIERLKTESETADTVVVGSRGFGGFAGLVLGSVGLGLAGYAQSPVVVVRRLPSDGAGEIVVGYDGSPCADMALEYALAQAAARRSRLRVLHGQRYPVVSPHPVGYGPLPIDEVPDIGQRLIAWREKYPDIELIASMIRDHPVPALAAASRDADLVVVGARGLGGFTSAMLGSVSHGILHRSHCPVAVVGALRRRS</sequence>
<feature type="domain" description="UspA" evidence="2">
    <location>
        <begin position="5"/>
        <end position="138"/>
    </location>
</feature>
<dbReference type="InterPro" id="IPR006015">
    <property type="entry name" value="Universal_stress_UspA"/>
</dbReference>
<accession>A0A5C4V1L6</accession>